<keyword evidence="11" id="KW-0234">DNA repair</keyword>
<evidence type="ECO:0000256" key="3">
    <source>
        <dbReference type="ARBA" id="ARBA00012045"/>
    </source>
</evidence>
<keyword evidence="10" id="KW-0411">Iron-sulfur</keyword>
<evidence type="ECO:0000256" key="8">
    <source>
        <dbReference type="ARBA" id="ARBA00022801"/>
    </source>
</evidence>
<feature type="region of interest" description="Disordered" evidence="14">
    <location>
        <begin position="472"/>
        <end position="500"/>
    </location>
</feature>
<dbReference type="InterPro" id="IPR003651">
    <property type="entry name" value="Endonuclease3_FeS-loop_motif"/>
</dbReference>
<dbReference type="GO" id="GO:0006298">
    <property type="term" value="P:mismatch repair"/>
    <property type="evidence" value="ECO:0007669"/>
    <property type="project" value="TreeGrafter"/>
</dbReference>
<keyword evidence="17" id="KW-1185">Reference proteome</keyword>
<comment type="function">
    <text evidence="13">Adenine glycosylase active on G-A mispairs.</text>
</comment>
<sequence length="500" mass="56363">MREHDAVLKLNIANYRSILMAGKKVVKNKKIKVDTKTTCSSICKKHNFTEDEIQKIEKNLFEWYDKEQRILPWRTIAKNETDQNIRGYAVWVSEVMLQQTQVATVIPYFNKWIQKWPTVQALDDAKVEEVLQTWAGLGYYSRGRRLHEGANIIMEKLNGKIPDSVSELTKLIPGIGAYSASAIASIAFQKPAGVVDGNVIRVLSRMRIIGAHVSQPGVRDHLWELANKIVSKKRPGDFNQSLMELGATICTPQNPNCASCPVNKYCHAYNMTKTTPTAGKLDSFLKRNLAVKTNDQDKQENLPDIENVVSCTFCLPSSVWNENPQVTAFPCKIEKKSARKETVNALVIEKEEKLLMVRRPEKGLLAGLLEFPCTIIPEEATLKEKSSLSESLIKELGLPKSVLSLRNCVGEVIHLFSHIHTTYVVEHLVLNSSLKIKNSEKEITWLTLEEINTAAVSTAMKKVLALVKKSETKPVKQAVSKKRKRSPEKHKQTSIKSFFT</sequence>
<dbReference type="InterPro" id="IPR044298">
    <property type="entry name" value="MIG/MutY"/>
</dbReference>
<keyword evidence="12 13" id="KW-0326">Glycosidase</keyword>
<feature type="compositionally biased region" description="Basic residues" evidence="14">
    <location>
        <begin position="479"/>
        <end position="488"/>
    </location>
</feature>
<dbReference type="CDD" id="cd00056">
    <property type="entry name" value="ENDO3c"/>
    <property type="match status" value="1"/>
</dbReference>
<dbReference type="Pfam" id="PF00730">
    <property type="entry name" value="HhH-GPD"/>
    <property type="match status" value="1"/>
</dbReference>
<comment type="similarity">
    <text evidence="2 13">Belongs to the Nth/MutY family.</text>
</comment>
<dbReference type="GO" id="GO:0005634">
    <property type="term" value="C:nucleus"/>
    <property type="evidence" value="ECO:0007669"/>
    <property type="project" value="TreeGrafter"/>
</dbReference>
<dbReference type="Gene3D" id="3.90.79.10">
    <property type="entry name" value="Nucleoside Triphosphate Pyrophosphohydrolase"/>
    <property type="match status" value="1"/>
</dbReference>
<evidence type="ECO:0000259" key="15">
    <source>
        <dbReference type="SMART" id="SM00478"/>
    </source>
</evidence>
<dbReference type="Proteomes" id="UP001054837">
    <property type="component" value="Unassembled WGS sequence"/>
</dbReference>
<accession>A0AAV4W475</accession>
<dbReference type="GO" id="GO:0006284">
    <property type="term" value="P:base-excision repair"/>
    <property type="evidence" value="ECO:0007669"/>
    <property type="project" value="UniProtKB-UniRule"/>
</dbReference>
<gene>
    <name evidence="16" type="primary">Mutyh</name>
    <name evidence="16" type="ORF">CDAR_273351</name>
</gene>
<dbReference type="Gene3D" id="1.10.1670.10">
    <property type="entry name" value="Helix-hairpin-Helix base-excision DNA repair enzymes (C-terminal)"/>
    <property type="match status" value="1"/>
</dbReference>
<keyword evidence="7 13" id="KW-0227">DNA damage</keyword>
<dbReference type="InterPro" id="IPR023170">
    <property type="entry name" value="HhH_base_excis_C"/>
</dbReference>
<evidence type="ECO:0000256" key="4">
    <source>
        <dbReference type="ARBA" id="ARBA00022023"/>
    </source>
</evidence>
<dbReference type="Pfam" id="PF00633">
    <property type="entry name" value="HHH"/>
    <property type="match status" value="1"/>
</dbReference>
<evidence type="ECO:0000256" key="5">
    <source>
        <dbReference type="ARBA" id="ARBA00022485"/>
    </source>
</evidence>
<keyword evidence="9 13" id="KW-0408">Iron</keyword>
<dbReference type="SMART" id="SM00478">
    <property type="entry name" value="ENDO3c"/>
    <property type="match status" value="1"/>
</dbReference>
<keyword evidence="6" id="KW-0479">Metal-binding</keyword>
<comment type="catalytic activity">
    <reaction evidence="1 13">
        <text>Hydrolyzes free adenine bases from 7,8-dihydro-8-oxoguanine:adenine mismatched double-stranded DNA, leaving an apurinic site.</text>
        <dbReference type="EC" id="3.2.2.31"/>
    </reaction>
</comment>
<dbReference type="GO" id="GO:0032357">
    <property type="term" value="F:oxidized purine DNA binding"/>
    <property type="evidence" value="ECO:0007669"/>
    <property type="project" value="TreeGrafter"/>
</dbReference>
<dbReference type="InterPro" id="IPR004036">
    <property type="entry name" value="Endonuclease-III-like_CS2"/>
</dbReference>
<dbReference type="FunFam" id="1.10.1670.10:FF:000002">
    <property type="entry name" value="Adenine DNA glycosylase"/>
    <property type="match status" value="1"/>
</dbReference>
<dbReference type="InterPro" id="IPR011257">
    <property type="entry name" value="DNA_glycosylase"/>
</dbReference>
<comment type="caution">
    <text evidence="16">The sequence shown here is derived from an EMBL/GenBank/DDBJ whole genome shotgun (WGS) entry which is preliminary data.</text>
</comment>
<dbReference type="InterPro" id="IPR029119">
    <property type="entry name" value="MutY_C"/>
</dbReference>
<evidence type="ECO:0000256" key="1">
    <source>
        <dbReference type="ARBA" id="ARBA00000843"/>
    </source>
</evidence>
<evidence type="ECO:0000256" key="13">
    <source>
        <dbReference type="RuleBase" id="RU365096"/>
    </source>
</evidence>
<evidence type="ECO:0000256" key="14">
    <source>
        <dbReference type="SAM" id="MobiDB-lite"/>
    </source>
</evidence>
<dbReference type="GO" id="GO:0035485">
    <property type="term" value="F:adenine/guanine mispair binding"/>
    <property type="evidence" value="ECO:0007669"/>
    <property type="project" value="TreeGrafter"/>
</dbReference>
<name>A0AAV4W475_9ARAC</name>
<dbReference type="SMART" id="SM00525">
    <property type="entry name" value="FES"/>
    <property type="match status" value="1"/>
</dbReference>
<comment type="cofactor">
    <cofactor evidence="13">
        <name>[4Fe-4S] cluster</name>
        <dbReference type="ChEBI" id="CHEBI:49883"/>
    </cofactor>
    <text evidence="13">Binds 1 [4Fe-4S] cluster.</text>
</comment>
<evidence type="ECO:0000313" key="16">
    <source>
        <dbReference type="EMBL" id="GIY77004.1"/>
    </source>
</evidence>
<dbReference type="Gene3D" id="1.10.340.30">
    <property type="entry name" value="Hypothetical protein, domain 2"/>
    <property type="match status" value="1"/>
</dbReference>
<dbReference type="GO" id="GO:0051539">
    <property type="term" value="F:4 iron, 4 sulfur cluster binding"/>
    <property type="evidence" value="ECO:0007669"/>
    <property type="project" value="UniProtKB-UniRule"/>
</dbReference>
<dbReference type="AlphaFoldDB" id="A0AAV4W475"/>
<feature type="domain" description="HhH-GPD" evidence="15">
    <location>
        <begin position="96"/>
        <end position="248"/>
    </location>
</feature>
<dbReference type="EC" id="3.2.2.31" evidence="3 13"/>
<reference evidence="16 17" key="1">
    <citation type="submission" date="2021-06" db="EMBL/GenBank/DDBJ databases">
        <title>Caerostris darwini draft genome.</title>
        <authorList>
            <person name="Kono N."/>
            <person name="Arakawa K."/>
        </authorList>
    </citation>
    <scope>NUCLEOTIDE SEQUENCE [LARGE SCALE GENOMIC DNA]</scope>
</reference>
<evidence type="ECO:0000256" key="7">
    <source>
        <dbReference type="ARBA" id="ARBA00022763"/>
    </source>
</evidence>
<evidence type="ECO:0000313" key="17">
    <source>
        <dbReference type="Proteomes" id="UP001054837"/>
    </source>
</evidence>
<dbReference type="SUPFAM" id="SSF55811">
    <property type="entry name" value="Nudix"/>
    <property type="match status" value="1"/>
</dbReference>
<proteinExistence type="inferred from homology"/>
<evidence type="ECO:0000256" key="6">
    <source>
        <dbReference type="ARBA" id="ARBA00022723"/>
    </source>
</evidence>
<evidence type="ECO:0000256" key="9">
    <source>
        <dbReference type="ARBA" id="ARBA00023004"/>
    </source>
</evidence>
<dbReference type="PANTHER" id="PTHR42944">
    <property type="entry name" value="ADENINE DNA GLYCOSYLASE"/>
    <property type="match status" value="1"/>
</dbReference>
<protein>
    <recommendedName>
        <fullName evidence="4 13">Adenine DNA glycosylase</fullName>
        <ecNumber evidence="3 13">3.2.2.31</ecNumber>
    </recommendedName>
</protein>
<dbReference type="GO" id="GO:0034039">
    <property type="term" value="F:8-oxo-7,8-dihydroguanine DNA N-glycosylase activity"/>
    <property type="evidence" value="ECO:0007669"/>
    <property type="project" value="TreeGrafter"/>
</dbReference>
<dbReference type="InterPro" id="IPR003265">
    <property type="entry name" value="HhH-GPD_domain"/>
</dbReference>
<evidence type="ECO:0000256" key="2">
    <source>
        <dbReference type="ARBA" id="ARBA00008343"/>
    </source>
</evidence>
<dbReference type="InterPro" id="IPR015797">
    <property type="entry name" value="NUDIX_hydrolase-like_dom_sf"/>
</dbReference>
<dbReference type="CDD" id="cd03431">
    <property type="entry name" value="NUDIX_DNA_Glycosylase_C-MutY"/>
    <property type="match status" value="1"/>
</dbReference>
<dbReference type="PROSITE" id="PS01155">
    <property type="entry name" value="ENDONUCLEASE_III_2"/>
    <property type="match status" value="1"/>
</dbReference>
<evidence type="ECO:0000256" key="11">
    <source>
        <dbReference type="ARBA" id="ARBA00023204"/>
    </source>
</evidence>
<dbReference type="PANTHER" id="PTHR42944:SF1">
    <property type="entry name" value="ADENINE DNA GLYCOSYLASE"/>
    <property type="match status" value="1"/>
</dbReference>
<dbReference type="GO" id="GO:0046872">
    <property type="term" value="F:metal ion binding"/>
    <property type="evidence" value="ECO:0007669"/>
    <property type="project" value="UniProtKB-UniRule"/>
</dbReference>
<dbReference type="EMBL" id="BPLQ01014068">
    <property type="protein sequence ID" value="GIY77004.1"/>
    <property type="molecule type" value="Genomic_DNA"/>
</dbReference>
<evidence type="ECO:0000256" key="12">
    <source>
        <dbReference type="ARBA" id="ARBA00023295"/>
    </source>
</evidence>
<keyword evidence="5" id="KW-0004">4Fe-4S</keyword>
<organism evidence="16 17">
    <name type="scientific">Caerostris darwini</name>
    <dbReference type="NCBI Taxonomy" id="1538125"/>
    <lineage>
        <taxon>Eukaryota</taxon>
        <taxon>Metazoa</taxon>
        <taxon>Ecdysozoa</taxon>
        <taxon>Arthropoda</taxon>
        <taxon>Chelicerata</taxon>
        <taxon>Arachnida</taxon>
        <taxon>Araneae</taxon>
        <taxon>Araneomorphae</taxon>
        <taxon>Entelegynae</taxon>
        <taxon>Araneoidea</taxon>
        <taxon>Araneidae</taxon>
        <taxon>Caerostris</taxon>
    </lineage>
</organism>
<keyword evidence="8" id="KW-0378">Hydrolase</keyword>
<dbReference type="InterPro" id="IPR000445">
    <property type="entry name" value="HhH_motif"/>
</dbReference>
<dbReference type="Pfam" id="PF14815">
    <property type="entry name" value="NUDIX_4"/>
    <property type="match status" value="1"/>
</dbReference>
<evidence type="ECO:0000256" key="10">
    <source>
        <dbReference type="ARBA" id="ARBA00023014"/>
    </source>
</evidence>
<dbReference type="SUPFAM" id="SSF48150">
    <property type="entry name" value="DNA-glycosylase"/>
    <property type="match status" value="1"/>
</dbReference>
<dbReference type="Pfam" id="PF10576">
    <property type="entry name" value="EndIII_4Fe-2S"/>
    <property type="match status" value="1"/>
</dbReference>
<dbReference type="FunFam" id="1.10.340.30:FF:000002">
    <property type="entry name" value="Adenine DNA glycosylase"/>
    <property type="match status" value="1"/>
</dbReference>
<dbReference type="GO" id="GO:0000701">
    <property type="term" value="F:purine-specific mismatch base pair DNA N-glycosylase activity"/>
    <property type="evidence" value="ECO:0007669"/>
    <property type="project" value="UniProtKB-EC"/>
</dbReference>